<feature type="non-terminal residue" evidence="2">
    <location>
        <position position="1"/>
    </location>
</feature>
<proteinExistence type="predicted"/>
<evidence type="ECO:0000256" key="1">
    <source>
        <dbReference type="SAM" id="Phobius"/>
    </source>
</evidence>
<accession>A0A383AKG1</accession>
<keyword evidence="1" id="KW-1133">Transmembrane helix</keyword>
<dbReference type="AlphaFoldDB" id="A0A383AKG1"/>
<evidence type="ECO:0008006" key="3">
    <source>
        <dbReference type="Google" id="ProtNLM"/>
    </source>
</evidence>
<keyword evidence="1" id="KW-0812">Transmembrane</keyword>
<feature type="transmembrane region" description="Helical" evidence="1">
    <location>
        <begin position="190"/>
        <end position="216"/>
    </location>
</feature>
<keyword evidence="1" id="KW-0472">Membrane</keyword>
<feature type="transmembrane region" description="Helical" evidence="1">
    <location>
        <begin position="132"/>
        <end position="151"/>
    </location>
</feature>
<dbReference type="EMBL" id="UINC01192753">
    <property type="protein sequence ID" value="SVE08049.1"/>
    <property type="molecule type" value="Genomic_DNA"/>
</dbReference>
<protein>
    <recommendedName>
        <fullName evidence="3">Neurotransmitter-gated ion-channel ligand-binding domain-containing protein</fullName>
    </recommendedName>
</protein>
<name>A0A383AKG1_9ZZZZ</name>
<sequence>DLLSSRYYITGNFDFNAIASNYPFDNQFIYLSVTVLAQDKNGVLQPVPEEFIDKDFIIDGWEIRKTQSGILRQKNWISQSSKLERQAKIAEEIRVGWEIKRSNSMTVLKIGIPLFFLFILVYYTLFLPLENLSTSIGYLTTAFLSSIALYFSTERPQPLSMTTVDLIFAFFYFVTGISIISVIFAEFFPYIYTISLGVMRILVPMSLIGFVAFLIARIRSKKFKPSLLK</sequence>
<gene>
    <name evidence="2" type="ORF">METZ01_LOCUS460903</name>
</gene>
<feature type="transmembrane region" description="Helical" evidence="1">
    <location>
        <begin position="107"/>
        <end position="126"/>
    </location>
</feature>
<reference evidence="2" key="1">
    <citation type="submission" date="2018-05" db="EMBL/GenBank/DDBJ databases">
        <authorList>
            <person name="Lanie J.A."/>
            <person name="Ng W.-L."/>
            <person name="Kazmierczak K.M."/>
            <person name="Andrzejewski T.M."/>
            <person name="Davidsen T.M."/>
            <person name="Wayne K.J."/>
            <person name="Tettelin H."/>
            <person name="Glass J.I."/>
            <person name="Rusch D."/>
            <person name="Podicherti R."/>
            <person name="Tsui H.-C.T."/>
            <person name="Winkler M.E."/>
        </authorList>
    </citation>
    <scope>NUCLEOTIDE SEQUENCE</scope>
</reference>
<evidence type="ECO:0000313" key="2">
    <source>
        <dbReference type="EMBL" id="SVE08049.1"/>
    </source>
</evidence>
<feature type="transmembrane region" description="Helical" evidence="1">
    <location>
        <begin position="163"/>
        <end position="184"/>
    </location>
</feature>
<organism evidence="2">
    <name type="scientific">marine metagenome</name>
    <dbReference type="NCBI Taxonomy" id="408172"/>
    <lineage>
        <taxon>unclassified sequences</taxon>
        <taxon>metagenomes</taxon>
        <taxon>ecological metagenomes</taxon>
    </lineage>
</organism>